<keyword evidence="7" id="KW-1185">Reference proteome</keyword>
<dbReference type="PANTHER" id="PTHR46796:SF7">
    <property type="entry name" value="ARAC FAMILY TRANSCRIPTIONAL REGULATOR"/>
    <property type="match status" value="1"/>
</dbReference>
<dbReference type="InterPro" id="IPR018060">
    <property type="entry name" value="HTH_AraC"/>
</dbReference>
<dbReference type="PANTHER" id="PTHR46796">
    <property type="entry name" value="HTH-TYPE TRANSCRIPTIONAL ACTIVATOR RHAS-RELATED"/>
    <property type="match status" value="1"/>
</dbReference>
<comment type="caution">
    <text evidence="6">The sequence shown here is derived from an EMBL/GenBank/DDBJ whole genome shotgun (WGS) entry which is preliminary data.</text>
</comment>
<protein>
    <submittedName>
        <fullName evidence="6">Helix-turn-helix domain-containing protein</fullName>
    </submittedName>
</protein>
<evidence type="ECO:0000313" key="6">
    <source>
        <dbReference type="EMBL" id="GAA4802690.1"/>
    </source>
</evidence>
<evidence type="ECO:0000313" key="7">
    <source>
        <dbReference type="Proteomes" id="UP001499959"/>
    </source>
</evidence>
<evidence type="ECO:0000256" key="3">
    <source>
        <dbReference type="ARBA" id="ARBA00023163"/>
    </source>
</evidence>
<dbReference type="SMART" id="SM00342">
    <property type="entry name" value="HTH_ARAC"/>
    <property type="match status" value="1"/>
</dbReference>
<dbReference type="PROSITE" id="PS01124">
    <property type="entry name" value="HTH_ARAC_FAMILY_2"/>
    <property type="match status" value="1"/>
</dbReference>
<sequence>MQLEHATATPRIPPSMVRHHALADRGGTVDLEHGPHLSAVRWLAVARMGSVRAGGGFSVWFQLRGRTRVQAREGSFVLNPGEWLALDRDSAPELVAARHGATLGLLLPADPGGARRADLLPGRGVMSRRDLRIAIRLWRNGRDAGAGRPGGQDAASRALGAMLLHLCALQRDLDRGISRCPGRSVRRKRQVFGRLQRARLFLDGHRDRVVRLGELAELTSFSSWYLSKTFHEIYDESPQAASVRLRLEHACELLAATDDAISEIGACCGFDNSCSFARAFRARYRTTATAWREASRRDAKVGTGTKPAAQSGASARNVMWSEL</sequence>
<organism evidence="6 7">
    <name type="scientific">Lysobacter hankyongensis</name>
    <dbReference type="NCBI Taxonomy" id="1176535"/>
    <lineage>
        <taxon>Bacteria</taxon>
        <taxon>Pseudomonadati</taxon>
        <taxon>Pseudomonadota</taxon>
        <taxon>Gammaproteobacteria</taxon>
        <taxon>Lysobacterales</taxon>
        <taxon>Lysobacteraceae</taxon>
        <taxon>Lysobacter</taxon>
    </lineage>
</organism>
<evidence type="ECO:0000259" key="5">
    <source>
        <dbReference type="PROSITE" id="PS01124"/>
    </source>
</evidence>
<dbReference type="SUPFAM" id="SSF46689">
    <property type="entry name" value="Homeodomain-like"/>
    <property type="match status" value="1"/>
</dbReference>
<feature type="region of interest" description="Disordered" evidence="4">
    <location>
        <begin position="295"/>
        <end position="323"/>
    </location>
</feature>
<name>A0ABP9BZS8_9GAMM</name>
<dbReference type="EMBL" id="BAABJE010000017">
    <property type="protein sequence ID" value="GAA4802690.1"/>
    <property type="molecule type" value="Genomic_DNA"/>
</dbReference>
<keyword evidence="1" id="KW-0805">Transcription regulation</keyword>
<dbReference type="InterPro" id="IPR050204">
    <property type="entry name" value="AraC_XylS_family_regulators"/>
</dbReference>
<dbReference type="InterPro" id="IPR009057">
    <property type="entry name" value="Homeodomain-like_sf"/>
</dbReference>
<dbReference type="PROSITE" id="PS00041">
    <property type="entry name" value="HTH_ARAC_FAMILY_1"/>
    <property type="match status" value="1"/>
</dbReference>
<evidence type="ECO:0000256" key="4">
    <source>
        <dbReference type="SAM" id="MobiDB-lite"/>
    </source>
</evidence>
<accession>A0ABP9BZS8</accession>
<evidence type="ECO:0000256" key="1">
    <source>
        <dbReference type="ARBA" id="ARBA00023015"/>
    </source>
</evidence>
<dbReference type="Proteomes" id="UP001499959">
    <property type="component" value="Unassembled WGS sequence"/>
</dbReference>
<reference evidence="7" key="1">
    <citation type="journal article" date="2019" name="Int. J. Syst. Evol. Microbiol.">
        <title>The Global Catalogue of Microorganisms (GCM) 10K type strain sequencing project: providing services to taxonomists for standard genome sequencing and annotation.</title>
        <authorList>
            <consortium name="The Broad Institute Genomics Platform"/>
            <consortium name="The Broad Institute Genome Sequencing Center for Infectious Disease"/>
            <person name="Wu L."/>
            <person name="Ma J."/>
        </authorList>
    </citation>
    <scope>NUCLEOTIDE SEQUENCE [LARGE SCALE GENOMIC DNA]</scope>
    <source>
        <strain evidence="7">JCM 18204</strain>
    </source>
</reference>
<evidence type="ECO:0000256" key="2">
    <source>
        <dbReference type="ARBA" id="ARBA00023125"/>
    </source>
</evidence>
<dbReference type="Pfam" id="PF12833">
    <property type="entry name" value="HTH_18"/>
    <property type="match status" value="1"/>
</dbReference>
<gene>
    <name evidence="6" type="ORF">GCM10023307_31800</name>
</gene>
<dbReference type="InterPro" id="IPR018062">
    <property type="entry name" value="HTH_AraC-typ_CS"/>
</dbReference>
<dbReference type="Gene3D" id="1.10.10.60">
    <property type="entry name" value="Homeodomain-like"/>
    <property type="match status" value="2"/>
</dbReference>
<keyword evidence="2" id="KW-0238">DNA-binding</keyword>
<proteinExistence type="predicted"/>
<keyword evidence="3" id="KW-0804">Transcription</keyword>
<feature type="domain" description="HTH araC/xylS-type" evidence="5">
    <location>
        <begin position="196"/>
        <end position="294"/>
    </location>
</feature>